<evidence type="ECO:0000256" key="1">
    <source>
        <dbReference type="SAM" id="MobiDB-lite"/>
    </source>
</evidence>
<dbReference type="AlphaFoldDB" id="A0A366B3W1"/>
<keyword evidence="3" id="KW-1185">Reference proteome</keyword>
<organism evidence="2 3">
    <name type="scientific">Flavobacterium psychrolimnae</name>
    <dbReference type="NCBI Taxonomy" id="249351"/>
    <lineage>
        <taxon>Bacteria</taxon>
        <taxon>Pseudomonadati</taxon>
        <taxon>Bacteroidota</taxon>
        <taxon>Flavobacteriia</taxon>
        <taxon>Flavobacteriales</taxon>
        <taxon>Flavobacteriaceae</taxon>
        <taxon>Flavobacterium</taxon>
    </lineage>
</organism>
<comment type="caution">
    <text evidence="2">The sequence shown here is derived from an EMBL/GenBank/DDBJ whole genome shotgun (WGS) entry which is preliminary data.</text>
</comment>
<feature type="region of interest" description="Disordered" evidence="1">
    <location>
        <begin position="44"/>
        <end position="65"/>
    </location>
</feature>
<sequence length="65" mass="7671">MKKNILLVTILTILIFSYPTKTKHKNNNSSTNRENSILITVQSDRKYDSDEDVRKLSRNFSKKKR</sequence>
<dbReference type="EMBL" id="QNUX01000001">
    <property type="protein sequence ID" value="RBN51789.1"/>
    <property type="molecule type" value="Genomic_DNA"/>
</dbReference>
<dbReference type="Proteomes" id="UP000253676">
    <property type="component" value="Unassembled WGS sequence"/>
</dbReference>
<name>A0A366B3W1_9FLAO</name>
<feature type="compositionally biased region" description="Basic residues" evidence="1">
    <location>
        <begin position="56"/>
        <end position="65"/>
    </location>
</feature>
<evidence type="ECO:0000313" key="3">
    <source>
        <dbReference type="Proteomes" id="UP000253676"/>
    </source>
</evidence>
<reference evidence="2 3" key="1">
    <citation type="submission" date="2018-07" db="EMBL/GenBank/DDBJ databases">
        <title>Complete genome sequence of Flavobacterium psychrolimnae LMG 22018.</title>
        <authorList>
            <person name="Kim D.-U."/>
        </authorList>
    </citation>
    <scope>NUCLEOTIDE SEQUENCE [LARGE SCALE GENOMIC DNA]</scope>
    <source>
        <strain evidence="2 3">LMG 22018</strain>
    </source>
</reference>
<feature type="compositionally biased region" description="Basic and acidic residues" evidence="1">
    <location>
        <begin position="44"/>
        <end position="55"/>
    </location>
</feature>
<accession>A0A366B3W1</accession>
<evidence type="ECO:0000313" key="2">
    <source>
        <dbReference type="EMBL" id="RBN51789.1"/>
    </source>
</evidence>
<proteinExistence type="predicted"/>
<gene>
    <name evidence="2" type="ORF">DR980_01075</name>
</gene>
<protein>
    <submittedName>
        <fullName evidence="2">Uncharacterized protein</fullName>
    </submittedName>
</protein>